<evidence type="ECO:0000313" key="2">
    <source>
        <dbReference type="Proteomes" id="UP000263098"/>
    </source>
</evidence>
<dbReference type="Gene3D" id="1.20.1180.10">
    <property type="entry name" value="Udp N-acetylglucosamine O-acyltransferase, C-terminal domain"/>
    <property type="match status" value="1"/>
</dbReference>
<protein>
    <submittedName>
        <fullName evidence="1">Acyl-ACP--UDP-N-acetylglucosamine O-acyltransferase</fullName>
        <ecNumber evidence="1">2.3.1.129</ecNumber>
    </submittedName>
</protein>
<dbReference type="GO" id="GO:0008610">
    <property type="term" value="P:lipid biosynthetic process"/>
    <property type="evidence" value="ECO:0007669"/>
    <property type="project" value="InterPro"/>
</dbReference>
<dbReference type="NCBIfam" id="TIGR01852">
    <property type="entry name" value="lipid_A_lpxA"/>
    <property type="match status" value="1"/>
</dbReference>
<keyword evidence="1" id="KW-0012">Acyltransferase</keyword>
<dbReference type="AlphaFoldDB" id="A0A351M249"/>
<dbReference type="Proteomes" id="UP000263098">
    <property type="component" value="Unassembled WGS sequence"/>
</dbReference>
<dbReference type="Gene3D" id="2.160.10.10">
    <property type="entry name" value="Hexapeptide repeat proteins"/>
    <property type="match status" value="1"/>
</dbReference>
<dbReference type="NCBIfam" id="NF003657">
    <property type="entry name" value="PRK05289.1"/>
    <property type="match status" value="1"/>
</dbReference>
<organism evidence="1 2">
    <name type="scientific">Bacteroides graminisolvens</name>
    <dbReference type="NCBI Taxonomy" id="477666"/>
    <lineage>
        <taxon>Bacteria</taxon>
        <taxon>Pseudomonadati</taxon>
        <taxon>Bacteroidota</taxon>
        <taxon>Bacteroidia</taxon>
        <taxon>Bacteroidales</taxon>
        <taxon>Bacteroidaceae</taxon>
        <taxon>Bacteroides</taxon>
    </lineage>
</organism>
<sequence>MISPQAFVDPSAKIGKNVEIYPFAYIEKDVEIGDNCVIMPFVSVLKGTKMGSGNRVFQNTVLGALPQDFNFTGDDSELIIGNDNTIRENVVINRATFKGDATVLGNKNTLFEGVHISHDSKIADHCVFGYGVKVSGNSVIDSHAIIGSSAVVQGAHVAQWSMVRGGCRFDKDIPPYIIVSGNPTHYYDINSIVLTKNNFPEKIQKHIATAYRLIYHGNTSIFDALMRIHDQVPMSPEIENIINFVRESEENNNGILI</sequence>
<dbReference type="InterPro" id="IPR011004">
    <property type="entry name" value="Trimer_LpxA-like_sf"/>
</dbReference>
<name>A0A351M249_9BACE</name>
<reference evidence="1 2" key="1">
    <citation type="journal article" date="2018" name="Nat. Biotechnol.">
        <title>A standardized bacterial taxonomy based on genome phylogeny substantially revises the tree of life.</title>
        <authorList>
            <person name="Parks D.H."/>
            <person name="Chuvochina M."/>
            <person name="Waite D.W."/>
            <person name="Rinke C."/>
            <person name="Skarshewski A."/>
            <person name="Chaumeil P.A."/>
            <person name="Hugenholtz P."/>
        </authorList>
    </citation>
    <scope>NUCLEOTIDE SEQUENCE [LARGE SCALE GENOMIC DNA]</scope>
    <source>
        <strain evidence="1">UBA9667</strain>
    </source>
</reference>
<dbReference type="SUPFAM" id="SSF51161">
    <property type="entry name" value="Trimeric LpxA-like enzymes"/>
    <property type="match status" value="1"/>
</dbReference>
<dbReference type="RefSeq" id="WP_420814796.1">
    <property type="nucleotide sequence ID" value="NZ_JBLIZT010000008.1"/>
</dbReference>
<dbReference type="PANTHER" id="PTHR43480">
    <property type="entry name" value="ACYL-[ACYL-CARRIER-PROTEIN]--UDP-N-ACETYLGLUCOSAMINE O-ACYLTRANSFERASE"/>
    <property type="match status" value="1"/>
</dbReference>
<dbReference type="PANTHER" id="PTHR43480:SF1">
    <property type="entry name" value="ACYL-[ACYL-CARRIER-PROTEIN]--UDP-N-ACETYLGLUCOSAMINE O-ACYLTRANSFERASE, MITOCHONDRIAL-RELATED"/>
    <property type="match status" value="1"/>
</dbReference>
<comment type="caution">
    <text evidence="1">The sequence shown here is derived from an EMBL/GenBank/DDBJ whole genome shotgun (WGS) entry which is preliminary data.</text>
</comment>
<dbReference type="EC" id="2.3.1.129" evidence="1"/>
<accession>A0A351M249</accession>
<dbReference type="EMBL" id="DPVG01000172">
    <property type="protein sequence ID" value="HCK24076.1"/>
    <property type="molecule type" value="Genomic_DNA"/>
</dbReference>
<dbReference type="GO" id="GO:0008780">
    <property type="term" value="F:acyl-[acyl-carrier-protein]-UDP-N-acetylglucosamine O-acyltransferase activity"/>
    <property type="evidence" value="ECO:0007669"/>
    <property type="project" value="UniProtKB-EC"/>
</dbReference>
<dbReference type="Pfam" id="PF13720">
    <property type="entry name" value="Acetyltransf_11"/>
    <property type="match status" value="1"/>
</dbReference>
<dbReference type="InterPro" id="IPR010137">
    <property type="entry name" value="Lipid_A_LpxA"/>
</dbReference>
<gene>
    <name evidence="1" type="ORF">DHW31_04700</name>
</gene>
<dbReference type="InterPro" id="IPR029098">
    <property type="entry name" value="Acetyltransf_C"/>
</dbReference>
<proteinExistence type="predicted"/>
<dbReference type="InterPro" id="IPR037157">
    <property type="entry name" value="Acetyltransf_C_sf"/>
</dbReference>
<dbReference type="PIRSF" id="PIRSF000456">
    <property type="entry name" value="UDP-GlcNAc_acltr"/>
    <property type="match status" value="1"/>
</dbReference>
<dbReference type="Pfam" id="PF00132">
    <property type="entry name" value="Hexapep"/>
    <property type="match status" value="1"/>
</dbReference>
<evidence type="ECO:0000313" key="1">
    <source>
        <dbReference type="EMBL" id="HCK24076.1"/>
    </source>
</evidence>
<dbReference type="InterPro" id="IPR001451">
    <property type="entry name" value="Hexapep"/>
</dbReference>
<keyword evidence="1" id="KW-0808">Transferase</keyword>